<feature type="domain" description="MBD" evidence="10">
    <location>
        <begin position="261"/>
        <end position="335"/>
    </location>
</feature>
<evidence type="ECO:0000256" key="4">
    <source>
        <dbReference type="ARBA" id="ARBA00022833"/>
    </source>
</evidence>
<evidence type="ECO:0000256" key="3">
    <source>
        <dbReference type="ARBA" id="ARBA00022771"/>
    </source>
</evidence>
<evidence type="ECO:0000259" key="10">
    <source>
        <dbReference type="PROSITE" id="PS50982"/>
    </source>
</evidence>
<dbReference type="PROSITE" id="PS51050">
    <property type="entry name" value="ZF_CW"/>
    <property type="match status" value="1"/>
</dbReference>
<sequence>MSSSSSNFHQLWVLKHQVGRGRRRREEAEGGLAVDLLPIELFTVAPFINSSCLQLLLFTIQPQEQITNMSFVKTELEEHGDALDHQKDSKARVGEEEDVERVMLSLHASAPDQEAILAISIVPATESKCEAVVSCEAPPEAPKQALTKWEEGGKDDNSSRAAAVTKDPVAVRGIVFNAEAFKTNLLPKHAPRWSSMTVETFTVQCFECMKWRIIPTKEQYEVIGEKILEQPWVCEDAQAWRQDATCEDPPDLSEDEPSILWAVDRHSIPCAPDGFYRKIVIRGEMSAKFADVYYKTPCGKTLRSMVDVQRYLDDQPKFAEAGVNRSQFSFAPPKPGPGFRSKAPMLLEGPKRKKKACMQLSIVSKVAPAHKKQICYPQPLAIMGPQSEPGHLSPGNAEASPLAPSCADKRCLEGGQSHVSSPSTDTHLPSVKTEAIGVMKP</sequence>
<keyword evidence="13" id="KW-1185">Reference proteome</keyword>
<keyword evidence="3" id="KW-0863">Zinc-finger</keyword>
<evidence type="ECO:0000256" key="5">
    <source>
        <dbReference type="ARBA" id="ARBA00023015"/>
    </source>
</evidence>
<gene>
    <name evidence="12" type="ORF">CSSPTR1EN2_LOCUS16029</name>
</gene>
<evidence type="ECO:0000256" key="8">
    <source>
        <dbReference type="ARBA" id="ARBA00023242"/>
    </source>
</evidence>
<dbReference type="InterPro" id="IPR001739">
    <property type="entry name" value="Methyl_CpG_DNA-bd"/>
</dbReference>
<name>A0ABP0UHS0_9BRYO</name>
<evidence type="ECO:0000313" key="13">
    <source>
        <dbReference type="Proteomes" id="UP001497512"/>
    </source>
</evidence>
<dbReference type="SMART" id="SM00391">
    <property type="entry name" value="MBD"/>
    <property type="match status" value="1"/>
</dbReference>
<accession>A0ABP0UHS0</accession>
<dbReference type="Gene3D" id="3.30.40.100">
    <property type="match status" value="1"/>
</dbReference>
<evidence type="ECO:0000256" key="2">
    <source>
        <dbReference type="ARBA" id="ARBA00022723"/>
    </source>
</evidence>
<dbReference type="Proteomes" id="UP001497512">
    <property type="component" value="Chromosome 4"/>
</dbReference>
<feature type="domain" description="CW-type" evidence="11">
    <location>
        <begin position="195"/>
        <end position="254"/>
    </location>
</feature>
<reference evidence="12" key="1">
    <citation type="submission" date="2024-02" db="EMBL/GenBank/DDBJ databases">
        <authorList>
            <consortium name="ELIXIR-Norway"/>
            <consortium name="Elixir Norway"/>
        </authorList>
    </citation>
    <scope>NUCLEOTIDE SEQUENCE</scope>
</reference>
<dbReference type="CDD" id="cd01396">
    <property type="entry name" value="MeCP2_MBD"/>
    <property type="match status" value="1"/>
</dbReference>
<keyword evidence="4" id="KW-0862">Zinc</keyword>
<feature type="region of interest" description="Disordered" evidence="9">
    <location>
        <begin position="386"/>
        <end position="441"/>
    </location>
</feature>
<dbReference type="SUPFAM" id="SSF54171">
    <property type="entry name" value="DNA-binding domain"/>
    <property type="match status" value="1"/>
</dbReference>
<dbReference type="PROSITE" id="PS50982">
    <property type="entry name" value="MBD"/>
    <property type="match status" value="1"/>
</dbReference>
<evidence type="ECO:0000256" key="1">
    <source>
        <dbReference type="ARBA" id="ARBA00004123"/>
    </source>
</evidence>
<keyword evidence="8" id="KW-0539">Nucleus</keyword>
<evidence type="ECO:0000313" key="12">
    <source>
        <dbReference type="EMBL" id="CAK9222366.1"/>
    </source>
</evidence>
<protein>
    <submittedName>
        <fullName evidence="12">Uncharacterized protein</fullName>
    </submittedName>
</protein>
<evidence type="ECO:0000256" key="9">
    <source>
        <dbReference type="SAM" id="MobiDB-lite"/>
    </source>
</evidence>
<feature type="compositionally biased region" description="Polar residues" evidence="9">
    <location>
        <begin position="417"/>
        <end position="427"/>
    </location>
</feature>
<dbReference type="PANTHER" id="PTHR12396">
    <property type="entry name" value="METHYL-CPG BINDING PROTEIN, MBD"/>
    <property type="match status" value="1"/>
</dbReference>
<evidence type="ECO:0000256" key="7">
    <source>
        <dbReference type="ARBA" id="ARBA00023163"/>
    </source>
</evidence>
<organism evidence="12 13">
    <name type="scientific">Sphagnum troendelagicum</name>
    <dbReference type="NCBI Taxonomy" id="128251"/>
    <lineage>
        <taxon>Eukaryota</taxon>
        <taxon>Viridiplantae</taxon>
        <taxon>Streptophyta</taxon>
        <taxon>Embryophyta</taxon>
        <taxon>Bryophyta</taxon>
        <taxon>Sphagnophytina</taxon>
        <taxon>Sphagnopsida</taxon>
        <taxon>Sphagnales</taxon>
        <taxon>Sphagnaceae</taxon>
        <taxon>Sphagnum</taxon>
    </lineage>
</organism>
<evidence type="ECO:0000259" key="11">
    <source>
        <dbReference type="PROSITE" id="PS51050"/>
    </source>
</evidence>
<keyword evidence="7" id="KW-0804">Transcription</keyword>
<dbReference type="InterPro" id="IPR011124">
    <property type="entry name" value="Znf_CW"/>
</dbReference>
<dbReference type="Pfam" id="PF01429">
    <property type="entry name" value="MBD"/>
    <property type="match status" value="1"/>
</dbReference>
<dbReference type="PANTHER" id="PTHR12396:SF0">
    <property type="entry name" value="METHYL-CPG BINDING DOMAIN PROTEIN-LIKE, ISOFORM C"/>
    <property type="match status" value="1"/>
</dbReference>
<dbReference type="EMBL" id="OZ019896">
    <property type="protein sequence ID" value="CAK9222366.1"/>
    <property type="molecule type" value="Genomic_DNA"/>
</dbReference>
<proteinExistence type="predicted"/>
<dbReference type="Gene3D" id="3.30.890.10">
    <property type="entry name" value="Methyl-cpg-binding Protein 2, Chain A"/>
    <property type="match status" value="1"/>
</dbReference>
<evidence type="ECO:0000256" key="6">
    <source>
        <dbReference type="ARBA" id="ARBA00023125"/>
    </source>
</evidence>
<dbReference type="InterPro" id="IPR016177">
    <property type="entry name" value="DNA-bd_dom_sf"/>
</dbReference>
<keyword evidence="2" id="KW-0479">Metal-binding</keyword>
<keyword evidence="5" id="KW-0805">Transcription regulation</keyword>
<keyword evidence="6" id="KW-0238">DNA-binding</keyword>
<dbReference type="Pfam" id="PF07496">
    <property type="entry name" value="zf-CW"/>
    <property type="match status" value="1"/>
</dbReference>
<comment type="subcellular location">
    <subcellularLocation>
        <location evidence="1">Nucleus</location>
    </subcellularLocation>
</comment>